<evidence type="ECO:0000256" key="3">
    <source>
        <dbReference type="ARBA" id="ARBA00022801"/>
    </source>
</evidence>
<dbReference type="InterPro" id="IPR012340">
    <property type="entry name" value="NA-bd_OB-fold"/>
</dbReference>
<protein>
    <submittedName>
        <fullName evidence="10">ATP-dependent DNA helicase RecG</fullName>
    </submittedName>
</protein>
<dbReference type="PROSITE" id="PS51192">
    <property type="entry name" value="HELICASE_ATP_BIND_1"/>
    <property type="match status" value="1"/>
</dbReference>
<dbReference type="GO" id="GO:0006281">
    <property type="term" value="P:DNA repair"/>
    <property type="evidence" value="ECO:0007669"/>
    <property type="project" value="UniProtKB-KW"/>
</dbReference>
<dbReference type="CDD" id="cd04488">
    <property type="entry name" value="RecG_wedge_OBF"/>
    <property type="match status" value="1"/>
</dbReference>
<dbReference type="Gene3D" id="3.40.50.300">
    <property type="entry name" value="P-loop containing nucleotide triphosphate hydrolases"/>
    <property type="match status" value="2"/>
</dbReference>
<evidence type="ECO:0000256" key="1">
    <source>
        <dbReference type="ARBA" id="ARBA00022741"/>
    </source>
</evidence>
<dbReference type="CDD" id="cd17992">
    <property type="entry name" value="DEXHc_RecG"/>
    <property type="match status" value="1"/>
</dbReference>
<evidence type="ECO:0000256" key="7">
    <source>
        <dbReference type="ARBA" id="ARBA00023204"/>
    </source>
</evidence>
<dbReference type="PROSITE" id="PS51194">
    <property type="entry name" value="HELICASE_CTER"/>
    <property type="match status" value="1"/>
</dbReference>
<name>A0A0G1CFC2_9BACT</name>
<dbReference type="Pfam" id="PF17191">
    <property type="entry name" value="RecG_wedge"/>
    <property type="match status" value="1"/>
</dbReference>
<dbReference type="GO" id="GO:0016787">
    <property type="term" value="F:hydrolase activity"/>
    <property type="evidence" value="ECO:0007669"/>
    <property type="project" value="UniProtKB-KW"/>
</dbReference>
<evidence type="ECO:0000256" key="6">
    <source>
        <dbReference type="ARBA" id="ARBA00023125"/>
    </source>
</evidence>
<keyword evidence="1" id="KW-0547">Nucleotide-binding</keyword>
<dbReference type="SUPFAM" id="SSF50249">
    <property type="entry name" value="Nucleic acid-binding proteins"/>
    <property type="match status" value="1"/>
</dbReference>
<dbReference type="GO" id="GO:0003678">
    <property type="term" value="F:DNA helicase activity"/>
    <property type="evidence" value="ECO:0007669"/>
    <property type="project" value="TreeGrafter"/>
</dbReference>
<dbReference type="InterPro" id="IPR001650">
    <property type="entry name" value="Helicase_C-like"/>
</dbReference>
<dbReference type="InterPro" id="IPR047112">
    <property type="entry name" value="RecG/Mfd"/>
</dbReference>
<dbReference type="PANTHER" id="PTHR47964:SF1">
    <property type="entry name" value="ATP-DEPENDENT DNA HELICASE HOMOLOG RECG, CHLOROPLASTIC"/>
    <property type="match status" value="1"/>
</dbReference>
<dbReference type="Gene3D" id="2.40.50.140">
    <property type="entry name" value="Nucleic acid-binding proteins"/>
    <property type="match status" value="1"/>
</dbReference>
<dbReference type="Proteomes" id="UP000034543">
    <property type="component" value="Unassembled WGS sequence"/>
</dbReference>
<dbReference type="EMBL" id="LCFB01000018">
    <property type="protein sequence ID" value="KKS84510.1"/>
    <property type="molecule type" value="Genomic_DNA"/>
</dbReference>
<dbReference type="InterPro" id="IPR033454">
    <property type="entry name" value="RecG_wedge"/>
</dbReference>
<reference evidence="10 11" key="1">
    <citation type="journal article" date="2015" name="Nature">
        <title>rRNA introns, odd ribosomes, and small enigmatic genomes across a large radiation of phyla.</title>
        <authorList>
            <person name="Brown C.T."/>
            <person name="Hug L.A."/>
            <person name="Thomas B.C."/>
            <person name="Sharon I."/>
            <person name="Castelle C.J."/>
            <person name="Singh A."/>
            <person name="Wilkins M.J."/>
            <person name="Williams K.H."/>
            <person name="Banfield J.F."/>
        </authorList>
    </citation>
    <scope>NUCLEOTIDE SEQUENCE [LARGE SCALE GENOMIC DNA]</scope>
</reference>
<evidence type="ECO:0000259" key="9">
    <source>
        <dbReference type="PROSITE" id="PS51194"/>
    </source>
</evidence>
<dbReference type="STRING" id="1618436.UV59_C0018G0022"/>
<dbReference type="InterPro" id="IPR011545">
    <property type="entry name" value="DEAD/DEAH_box_helicase_dom"/>
</dbReference>
<dbReference type="Pfam" id="PF00270">
    <property type="entry name" value="DEAD"/>
    <property type="match status" value="1"/>
</dbReference>
<keyword evidence="3" id="KW-0378">Hydrolase</keyword>
<dbReference type="SUPFAM" id="SSF52540">
    <property type="entry name" value="P-loop containing nucleoside triphosphate hydrolases"/>
    <property type="match status" value="2"/>
</dbReference>
<feature type="domain" description="Helicase ATP-binding" evidence="8">
    <location>
        <begin position="274"/>
        <end position="433"/>
    </location>
</feature>
<evidence type="ECO:0000256" key="5">
    <source>
        <dbReference type="ARBA" id="ARBA00022840"/>
    </source>
</evidence>
<proteinExistence type="predicted"/>
<dbReference type="NCBIfam" id="NF008168">
    <property type="entry name" value="PRK10917.2-2"/>
    <property type="match status" value="1"/>
</dbReference>
<evidence type="ECO:0000256" key="4">
    <source>
        <dbReference type="ARBA" id="ARBA00022806"/>
    </source>
</evidence>
<gene>
    <name evidence="10" type="ORF">UV59_C0018G0022</name>
</gene>
<accession>A0A0G1CFC2</accession>
<dbReference type="SMART" id="SM00487">
    <property type="entry name" value="DEXDc"/>
    <property type="match status" value="1"/>
</dbReference>
<keyword evidence="4 10" id="KW-0347">Helicase</keyword>
<dbReference type="InterPro" id="IPR014001">
    <property type="entry name" value="Helicase_ATP-bd"/>
</dbReference>
<dbReference type="GO" id="GO:0003677">
    <property type="term" value="F:DNA binding"/>
    <property type="evidence" value="ECO:0007669"/>
    <property type="project" value="UniProtKB-KW"/>
</dbReference>
<keyword evidence="5" id="KW-0067">ATP-binding</keyword>
<sequence>MNWDTPIKFVPMVGPVYQKRLLNLAIETLGDLLLHAPRHFEDYTRIVPINQISLNETCTTIGSVEEIKNIFLRSGKQMQQAVIVDATGRMKCTWFNQPFILNVIKKGSLVAVSGKAELFGKELQLSSPDYELVREGKKLIHCGRLVPLYPQTAGVSSKWLRSRIAPLIESALITKDPLPADICSRNQLLPLASAVQKLHFPVTLIEHEQARKRLAFDELFIEQLRASLRRREWQTSKLRASLQIDKEQIADFIQHLPFTLTKAQARCVNEILADLAKPCAMNRLLQGDVGSGKTVVAAITMYGAFLNKLATILMAPTEILARQHFNTLSAVLSPFGIQVGLQTGSSKSIPNSTKKTENGTFDVLIGTHAVLEKWVQLSQVGLIVIDEQHRFGVRQRALLRQKGTLAHTLTMTATPIPRTLALTLYGDLDLSIIDEMPTGRKPVKTWVVPPHKRTAAYRWIEQQIKADSKKPAQAFIVCPFIEPSESNTTIKAATAEFKRLAEEIFPQLKLGLLHGAMRALEKDKVLTGFREHEYDVLVCTPVVEVGIDIPDATIMLIEGAERFGLAQLHQLRGRVGRADQQSFCLLFPSVADTSGLARLQHLEKSNSGLALSELDFQLRGAGRVFGTLQHGQQELKIASGADTTLLELTHREAQNLLTGDPELVGHPLLKERVKSSTITDIAPD</sequence>
<evidence type="ECO:0000256" key="2">
    <source>
        <dbReference type="ARBA" id="ARBA00022763"/>
    </source>
</evidence>
<dbReference type="GO" id="GO:0005524">
    <property type="term" value="F:ATP binding"/>
    <property type="evidence" value="ECO:0007669"/>
    <property type="project" value="UniProtKB-KW"/>
</dbReference>
<evidence type="ECO:0000313" key="10">
    <source>
        <dbReference type="EMBL" id="KKS84510.1"/>
    </source>
</evidence>
<dbReference type="InterPro" id="IPR027417">
    <property type="entry name" value="P-loop_NTPase"/>
</dbReference>
<keyword evidence="2" id="KW-0227">DNA damage</keyword>
<dbReference type="Pfam" id="PF00271">
    <property type="entry name" value="Helicase_C"/>
    <property type="match status" value="1"/>
</dbReference>
<comment type="caution">
    <text evidence="10">The sequence shown here is derived from an EMBL/GenBank/DDBJ whole genome shotgun (WGS) entry which is preliminary data.</text>
</comment>
<dbReference type="SMART" id="SM00490">
    <property type="entry name" value="HELICc"/>
    <property type="match status" value="1"/>
</dbReference>
<organism evidence="10 11">
    <name type="scientific">Candidatus Gottesmanbacteria bacterium GW2011_GWA1_43_11</name>
    <dbReference type="NCBI Taxonomy" id="1618436"/>
    <lineage>
        <taxon>Bacteria</taxon>
        <taxon>Candidatus Gottesmaniibacteriota</taxon>
    </lineage>
</organism>
<dbReference type="PANTHER" id="PTHR47964">
    <property type="entry name" value="ATP-DEPENDENT DNA HELICASE HOMOLOG RECG, CHLOROPLASTIC"/>
    <property type="match status" value="1"/>
</dbReference>
<evidence type="ECO:0000259" key="8">
    <source>
        <dbReference type="PROSITE" id="PS51192"/>
    </source>
</evidence>
<dbReference type="AlphaFoldDB" id="A0A0G1CFC2"/>
<dbReference type="PATRIC" id="fig|1618436.3.peg.943"/>
<keyword evidence="6" id="KW-0238">DNA-binding</keyword>
<evidence type="ECO:0000313" key="11">
    <source>
        <dbReference type="Proteomes" id="UP000034543"/>
    </source>
</evidence>
<dbReference type="NCBIfam" id="NF008165">
    <property type="entry name" value="PRK10917.1-3"/>
    <property type="match status" value="1"/>
</dbReference>
<keyword evidence="7" id="KW-0234">DNA repair</keyword>
<feature type="domain" description="Helicase C-terminal" evidence="9">
    <location>
        <begin position="452"/>
        <end position="622"/>
    </location>
</feature>